<dbReference type="InterPro" id="IPR012467">
    <property type="entry name" value="DUF1684"/>
</dbReference>
<proteinExistence type="predicted"/>
<evidence type="ECO:0000313" key="2">
    <source>
        <dbReference type="Proteomes" id="UP001597414"/>
    </source>
</evidence>
<comment type="caution">
    <text evidence="1">The sequence shown here is derived from an EMBL/GenBank/DDBJ whole genome shotgun (WGS) entry which is preliminary data.</text>
</comment>
<gene>
    <name evidence="1" type="ORF">ACFSKV_05625</name>
</gene>
<dbReference type="EMBL" id="JBHUIV010000010">
    <property type="protein sequence ID" value="MFD2201034.1"/>
    <property type="molecule type" value="Genomic_DNA"/>
</dbReference>
<keyword evidence="2" id="KW-1185">Reference proteome</keyword>
<dbReference type="PANTHER" id="PTHR41913:SF1">
    <property type="entry name" value="DUF1684 DOMAIN-CONTAINING PROTEIN"/>
    <property type="match status" value="1"/>
</dbReference>
<sequence length="300" mass="34235">MKKPLLKALILLPLVFSCQKNEILSEEEHRKEIEAWHEEKMTSLKAENGWLNLIGLYWLEEGGNSFGSGESMDFKLENSTFPVELGVFFLEEGKVYFEPLVNEVKSDGIAVEGKTLIFDAENKITKPLSYKSLHWLIIKRADAYGVRLRDYEAESVRNFKGVEQFPIDLNWRLQARFIPYESSKTIAITNVIGQTTQNPCPGYLEFEIADKTFRLDALEAEEEDELFLIFADETSGRETYGGGRYMYVKRADVSGRVILDFNKAYNPPCVYTPHATCPLPPRQNMLDVAISAGHKNYGDH</sequence>
<dbReference type="PROSITE" id="PS51257">
    <property type="entry name" value="PROKAR_LIPOPROTEIN"/>
    <property type="match status" value="1"/>
</dbReference>
<dbReference type="RefSeq" id="WP_380800922.1">
    <property type="nucleotide sequence ID" value="NZ_JBHUIV010000010.1"/>
</dbReference>
<protein>
    <submittedName>
        <fullName evidence="1">DUF1684 domain-containing protein</fullName>
    </submittedName>
</protein>
<dbReference type="Pfam" id="PF07920">
    <property type="entry name" value="DUF1684"/>
    <property type="match status" value="1"/>
</dbReference>
<organism evidence="1 2">
    <name type="scientific">Shivajiella indica</name>
    <dbReference type="NCBI Taxonomy" id="872115"/>
    <lineage>
        <taxon>Bacteria</taxon>
        <taxon>Pseudomonadati</taxon>
        <taxon>Bacteroidota</taxon>
        <taxon>Cytophagia</taxon>
        <taxon>Cytophagales</taxon>
        <taxon>Cyclobacteriaceae</taxon>
        <taxon>Shivajiella</taxon>
    </lineage>
</organism>
<dbReference type="Proteomes" id="UP001597414">
    <property type="component" value="Unassembled WGS sequence"/>
</dbReference>
<accession>A0ABW5B6D3</accession>
<reference evidence="2" key="1">
    <citation type="journal article" date="2019" name="Int. J. Syst. Evol. Microbiol.">
        <title>The Global Catalogue of Microorganisms (GCM) 10K type strain sequencing project: providing services to taxonomists for standard genome sequencing and annotation.</title>
        <authorList>
            <consortium name="The Broad Institute Genomics Platform"/>
            <consortium name="The Broad Institute Genome Sequencing Center for Infectious Disease"/>
            <person name="Wu L."/>
            <person name="Ma J."/>
        </authorList>
    </citation>
    <scope>NUCLEOTIDE SEQUENCE [LARGE SCALE GENOMIC DNA]</scope>
    <source>
        <strain evidence="2">KCTC 19812</strain>
    </source>
</reference>
<evidence type="ECO:0000313" key="1">
    <source>
        <dbReference type="EMBL" id="MFD2201034.1"/>
    </source>
</evidence>
<dbReference type="PANTHER" id="PTHR41913">
    <property type="entry name" value="DUF1684 DOMAIN-CONTAINING PROTEIN"/>
    <property type="match status" value="1"/>
</dbReference>
<name>A0ABW5B6D3_9BACT</name>